<dbReference type="Proteomes" id="UP000192578">
    <property type="component" value="Unassembled WGS sequence"/>
</dbReference>
<dbReference type="Gene3D" id="3.40.30.10">
    <property type="entry name" value="Glutaredoxin"/>
    <property type="match status" value="1"/>
</dbReference>
<dbReference type="AlphaFoldDB" id="A0A1W0X4W3"/>
<keyword evidence="6 9" id="KW-0676">Redox-active center</keyword>
<proteinExistence type="inferred from homology"/>
<comment type="catalytic activity">
    <reaction evidence="7 9">
        <text>a hydroperoxide + [thioredoxin]-dithiol = an alcohol + [thioredoxin]-disulfide + H2O</text>
        <dbReference type="Rhea" id="RHEA:62620"/>
        <dbReference type="Rhea" id="RHEA-COMP:10698"/>
        <dbReference type="Rhea" id="RHEA-COMP:10700"/>
        <dbReference type="ChEBI" id="CHEBI:15377"/>
        <dbReference type="ChEBI" id="CHEBI:29950"/>
        <dbReference type="ChEBI" id="CHEBI:30879"/>
        <dbReference type="ChEBI" id="CHEBI:35924"/>
        <dbReference type="ChEBI" id="CHEBI:50058"/>
        <dbReference type="EC" id="1.11.1.24"/>
    </reaction>
</comment>
<evidence type="ECO:0000259" key="10">
    <source>
        <dbReference type="PROSITE" id="PS51352"/>
    </source>
</evidence>
<dbReference type="OrthoDB" id="1882547at2759"/>
<evidence type="ECO:0000256" key="8">
    <source>
        <dbReference type="PIRSR" id="PIRSR637944-1"/>
    </source>
</evidence>
<keyword evidence="4 9" id="KW-0049">Antioxidant</keyword>
<evidence type="ECO:0000256" key="1">
    <source>
        <dbReference type="ARBA" id="ARBA00003330"/>
    </source>
</evidence>
<dbReference type="InterPro" id="IPR013766">
    <property type="entry name" value="Thioredoxin_domain"/>
</dbReference>
<dbReference type="CDD" id="cd03013">
    <property type="entry name" value="PRX5_like"/>
    <property type="match status" value="1"/>
</dbReference>
<dbReference type="InterPro" id="IPR013740">
    <property type="entry name" value="Redoxin"/>
</dbReference>
<evidence type="ECO:0000256" key="6">
    <source>
        <dbReference type="ARBA" id="ARBA00023284"/>
    </source>
</evidence>
<dbReference type="GO" id="GO:0005777">
    <property type="term" value="C:peroxisome"/>
    <property type="evidence" value="ECO:0007669"/>
    <property type="project" value="TreeGrafter"/>
</dbReference>
<sequence length="194" mass="20923">MMISTALKSAVLTRKCSELAPSLVRLLHATRPLAIKEGDSLPNAELVEGGPDGKVKVGDLFGKKRGVLLGVPGAFTPGCSQKHLPTYVKQYDQLKKKGVEVIACVSVNDPFVMSAWAKDQKTEGKVHMLADPQGNFIKALKMDKDLSAVLGNVRSKRFSMLLEDGKVKKLYVEPDGTGVSCTVADTILEELGKK</sequence>
<protein>
    <recommendedName>
        <fullName evidence="9">Peroxiredoxin-5</fullName>
        <ecNumber evidence="9">1.11.1.24</ecNumber>
    </recommendedName>
</protein>
<keyword evidence="12" id="KW-1185">Reference proteome</keyword>
<keyword evidence="3 9" id="KW-0575">Peroxidase</keyword>
<accession>A0A1W0X4W3</accession>
<evidence type="ECO:0000313" key="11">
    <source>
        <dbReference type="EMBL" id="OQV22545.1"/>
    </source>
</evidence>
<reference evidence="12" key="1">
    <citation type="submission" date="2017-01" db="EMBL/GenBank/DDBJ databases">
        <title>Comparative genomics of anhydrobiosis in the tardigrade Hypsibius dujardini.</title>
        <authorList>
            <person name="Yoshida Y."/>
            <person name="Koutsovoulos G."/>
            <person name="Laetsch D."/>
            <person name="Stevens L."/>
            <person name="Kumar S."/>
            <person name="Horikawa D."/>
            <person name="Ishino K."/>
            <person name="Komine S."/>
            <person name="Tomita M."/>
            <person name="Blaxter M."/>
            <person name="Arakawa K."/>
        </authorList>
    </citation>
    <scope>NUCLEOTIDE SEQUENCE [LARGE SCALE GENOMIC DNA]</scope>
    <source>
        <strain evidence="12">Z151</strain>
    </source>
</reference>
<dbReference type="SUPFAM" id="SSF52833">
    <property type="entry name" value="Thioredoxin-like"/>
    <property type="match status" value="1"/>
</dbReference>
<dbReference type="GO" id="GO:0008379">
    <property type="term" value="F:thioredoxin peroxidase activity"/>
    <property type="evidence" value="ECO:0007669"/>
    <property type="project" value="InterPro"/>
</dbReference>
<comment type="caution">
    <text evidence="11">The sequence shown here is derived from an EMBL/GenBank/DDBJ whole genome shotgun (WGS) entry which is preliminary data.</text>
</comment>
<dbReference type="EC" id="1.11.1.24" evidence="9"/>
<dbReference type="PANTHER" id="PTHR10430">
    <property type="entry name" value="PEROXIREDOXIN"/>
    <property type="match status" value="1"/>
</dbReference>
<evidence type="ECO:0000256" key="7">
    <source>
        <dbReference type="ARBA" id="ARBA00049091"/>
    </source>
</evidence>
<dbReference type="EMBL" id="MTYJ01000016">
    <property type="protein sequence ID" value="OQV22545.1"/>
    <property type="molecule type" value="Genomic_DNA"/>
</dbReference>
<feature type="active site" description="Cysteine sulfenic acid (-SOH) intermediate" evidence="8">
    <location>
        <position position="79"/>
    </location>
</feature>
<organism evidence="11 12">
    <name type="scientific">Hypsibius exemplaris</name>
    <name type="common">Freshwater tardigrade</name>
    <dbReference type="NCBI Taxonomy" id="2072580"/>
    <lineage>
        <taxon>Eukaryota</taxon>
        <taxon>Metazoa</taxon>
        <taxon>Ecdysozoa</taxon>
        <taxon>Tardigrada</taxon>
        <taxon>Eutardigrada</taxon>
        <taxon>Parachela</taxon>
        <taxon>Hypsibioidea</taxon>
        <taxon>Hypsibiidae</taxon>
        <taxon>Hypsibius</taxon>
    </lineage>
</organism>
<evidence type="ECO:0000256" key="3">
    <source>
        <dbReference type="ARBA" id="ARBA00022559"/>
    </source>
</evidence>
<dbReference type="PANTHER" id="PTHR10430:SF16">
    <property type="entry name" value="PEROXIREDOXIN-5, MITOCHONDRIAL"/>
    <property type="match status" value="1"/>
</dbReference>
<evidence type="ECO:0000256" key="9">
    <source>
        <dbReference type="RuleBase" id="RU366011"/>
    </source>
</evidence>
<evidence type="ECO:0000256" key="4">
    <source>
        <dbReference type="ARBA" id="ARBA00022862"/>
    </source>
</evidence>
<dbReference type="GO" id="GO:0005739">
    <property type="term" value="C:mitochondrion"/>
    <property type="evidence" value="ECO:0007669"/>
    <property type="project" value="TreeGrafter"/>
</dbReference>
<dbReference type="GO" id="GO:0045454">
    <property type="term" value="P:cell redox homeostasis"/>
    <property type="evidence" value="ECO:0007669"/>
    <property type="project" value="TreeGrafter"/>
</dbReference>
<gene>
    <name evidence="11" type="ORF">BV898_03371</name>
</gene>
<comment type="similarity">
    <text evidence="2 9">Belongs to the peroxiredoxin family. Prx5 subfamily.</text>
</comment>
<name>A0A1W0X4W3_HYPEX</name>
<evidence type="ECO:0000256" key="2">
    <source>
        <dbReference type="ARBA" id="ARBA00010505"/>
    </source>
</evidence>
<evidence type="ECO:0000313" key="12">
    <source>
        <dbReference type="Proteomes" id="UP000192578"/>
    </source>
</evidence>
<keyword evidence="5 9" id="KW-0560">Oxidoreductase</keyword>
<feature type="domain" description="Thioredoxin" evidence="10">
    <location>
        <begin position="35"/>
        <end position="194"/>
    </location>
</feature>
<dbReference type="GO" id="GO:0034599">
    <property type="term" value="P:cellular response to oxidative stress"/>
    <property type="evidence" value="ECO:0007669"/>
    <property type="project" value="InterPro"/>
</dbReference>
<dbReference type="GO" id="GO:0042744">
    <property type="term" value="P:hydrogen peroxide catabolic process"/>
    <property type="evidence" value="ECO:0007669"/>
    <property type="project" value="TreeGrafter"/>
</dbReference>
<dbReference type="FunFam" id="3.40.30.10:FF:000020">
    <property type="entry name" value="Peroxiredoxin"/>
    <property type="match status" value="1"/>
</dbReference>
<dbReference type="InterPro" id="IPR037944">
    <property type="entry name" value="PRX5-like"/>
</dbReference>
<dbReference type="InterPro" id="IPR036249">
    <property type="entry name" value="Thioredoxin-like_sf"/>
</dbReference>
<dbReference type="PROSITE" id="PS51352">
    <property type="entry name" value="THIOREDOXIN_2"/>
    <property type="match status" value="1"/>
</dbReference>
<evidence type="ECO:0000256" key="5">
    <source>
        <dbReference type="ARBA" id="ARBA00023002"/>
    </source>
</evidence>
<dbReference type="Pfam" id="PF08534">
    <property type="entry name" value="Redoxin"/>
    <property type="match status" value="1"/>
</dbReference>
<comment type="function">
    <text evidence="1">Thiol-specific peroxidase that catalyzes the reduction of hydrogen peroxide and organic hydroperoxides to water and alcohols, respectively. Plays a role in cell protection against oxidative stress by detoxifying peroxides and as sensor of hydrogen peroxide-mediated signaling events.</text>
</comment>